<keyword evidence="4" id="KW-0963">Cytoplasm</keyword>
<dbReference type="GO" id="GO:0005737">
    <property type="term" value="C:cytoplasm"/>
    <property type="evidence" value="ECO:0007669"/>
    <property type="project" value="UniProtKB-SubCell"/>
</dbReference>
<proteinExistence type="inferred from homology"/>
<reference evidence="9 10" key="1">
    <citation type="submission" date="2012-12" db="EMBL/GenBank/DDBJ databases">
        <title>Whole genome shotgun sequence of Gordonia hirsuta NBRC 16056.</title>
        <authorList>
            <person name="Isaki-Nakamura S."/>
            <person name="Hosoyama A."/>
            <person name="Tsuchikane K."/>
            <person name="Katsumata H."/>
            <person name="Baba S."/>
            <person name="Yamazaki S."/>
            <person name="Fujita N."/>
        </authorList>
    </citation>
    <scope>NUCLEOTIDE SEQUENCE [LARGE SCALE GENOMIC DNA]</scope>
    <source>
        <strain evidence="9 10">NBRC 16056</strain>
    </source>
</reference>
<sequence>MPDRPRLTAEDIHDAVFHTPPFGKRGYNEDQVDEFLDALEAKFTDPGSPQLAWLTPEAVSGRTFGTPPIGKRGYNKDDVDTLLRLAAADLARLLHAQPARDALPMTPPPPGAAMAAEIARVHFAKPPFLRRGYRETQVDDYLDALAAKFRDPQDPAVAWLTPEALGEASFAPAPRGSAGYRIDDVDRFLVHCREELTRLLRDLP</sequence>
<dbReference type="InterPro" id="IPR019933">
    <property type="entry name" value="DivIVA_domain"/>
</dbReference>
<dbReference type="AlphaFoldDB" id="L7L7V6"/>
<evidence type="ECO:0000256" key="5">
    <source>
        <dbReference type="ARBA" id="ARBA00022618"/>
    </source>
</evidence>
<evidence type="ECO:0000256" key="1">
    <source>
        <dbReference type="ARBA" id="ARBA00004496"/>
    </source>
</evidence>
<keyword evidence="10" id="KW-1185">Reference proteome</keyword>
<protein>
    <recommendedName>
        <fullName evidence="3">Cell wall synthesis protein Wag31</fullName>
    </recommendedName>
    <alternativeName>
        <fullName evidence="8">Antigen 84</fullName>
    </alternativeName>
</protein>
<evidence type="ECO:0000313" key="9">
    <source>
        <dbReference type="EMBL" id="GAC56979.1"/>
    </source>
</evidence>
<evidence type="ECO:0000256" key="3">
    <source>
        <dbReference type="ARBA" id="ARBA00018787"/>
    </source>
</evidence>
<organism evidence="9 10">
    <name type="scientific">Gordonia hirsuta DSM 44140 = NBRC 16056</name>
    <dbReference type="NCBI Taxonomy" id="1121927"/>
    <lineage>
        <taxon>Bacteria</taxon>
        <taxon>Bacillati</taxon>
        <taxon>Actinomycetota</taxon>
        <taxon>Actinomycetes</taxon>
        <taxon>Mycobacteriales</taxon>
        <taxon>Gordoniaceae</taxon>
        <taxon>Gordonia</taxon>
    </lineage>
</organism>
<dbReference type="OrthoDB" id="5198800at2"/>
<evidence type="ECO:0000256" key="8">
    <source>
        <dbReference type="ARBA" id="ARBA00031737"/>
    </source>
</evidence>
<comment type="subcellular location">
    <subcellularLocation>
        <location evidence="1">Cytoplasm</location>
    </subcellularLocation>
</comment>
<gene>
    <name evidence="9" type="ORF">GOHSU_14_01460</name>
</gene>
<dbReference type="PANTHER" id="PTHR35794">
    <property type="entry name" value="CELL DIVISION PROTEIN DIVIVA"/>
    <property type="match status" value="1"/>
</dbReference>
<dbReference type="PANTHER" id="PTHR35794:SF2">
    <property type="entry name" value="CELL DIVISION PROTEIN DIVIVA"/>
    <property type="match status" value="1"/>
</dbReference>
<name>L7L7V6_9ACTN</name>
<dbReference type="STRING" id="1121927.GOHSU_14_01460"/>
<comment type="caution">
    <text evidence="9">The sequence shown here is derived from an EMBL/GenBank/DDBJ whole genome shotgun (WGS) entry which is preliminary data.</text>
</comment>
<evidence type="ECO:0000313" key="10">
    <source>
        <dbReference type="Proteomes" id="UP000053405"/>
    </source>
</evidence>
<keyword evidence="7" id="KW-0131">Cell cycle</keyword>
<dbReference type="EMBL" id="BANT01000014">
    <property type="protein sequence ID" value="GAC56979.1"/>
    <property type="molecule type" value="Genomic_DNA"/>
</dbReference>
<evidence type="ECO:0000256" key="7">
    <source>
        <dbReference type="ARBA" id="ARBA00023306"/>
    </source>
</evidence>
<keyword evidence="6" id="KW-0175">Coiled coil</keyword>
<dbReference type="Gene3D" id="6.10.250.660">
    <property type="match status" value="3"/>
</dbReference>
<dbReference type="GO" id="GO:0051301">
    <property type="term" value="P:cell division"/>
    <property type="evidence" value="ECO:0007669"/>
    <property type="project" value="UniProtKB-KW"/>
</dbReference>
<comment type="similarity">
    <text evidence="2">Belongs to the DivIVA family.</text>
</comment>
<dbReference type="Proteomes" id="UP000053405">
    <property type="component" value="Unassembled WGS sequence"/>
</dbReference>
<dbReference type="eggNOG" id="COG3599">
    <property type="taxonomic scope" value="Bacteria"/>
</dbReference>
<evidence type="ECO:0000256" key="2">
    <source>
        <dbReference type="ARBA" id="ARBA00009008"/>
    </source>
</evidence>
<dbReference type="NCBIfam" id="TIGR03544">
    <property type="entry name" value="DivI1A_domain"/>
    <property type="match status" value="3"/>
</dbReference>
<evidence type="ECO:0000256" key="4">
    <source>
        <dbReference type="ARBA" id="ARBA00022490"/>
    </source>
</evidence>
<dbReference type="RefSeq" id="WP_005938242.1">
    <property type="nucleotide sequence ID" value="NZ_ATVK01000046.1"/>
</dbReference>
<accession>L7L7V6</accession>
<keyword evidence="5" id="KW-0132">Cell division</keyword>
<dbReference type="InterPro" id="IPR007793">
    <property type="entry name" value="DivIVA_fam"/>
</dbReference>
<evidence type="ECO:0000256" key="6">
    <source>
        <dbReference type="ARBA" id="ARBA00023054"/>
    </source>
</evidence>